<evidence type="ECO:0000313" key="3">
    <source>
        <dbReference type="Proteomes" id="UP001174694"/>
    </source>
</evidence>
<accession>A0AA38VNX0</accession>
<dbReference type="SUPFAM" id="SSF51735">
    <property type="entry name" value="NAD(P)-binding Rossmann-fold domains"/>
    <property type="match status" value="1"/>
</dbReference>
<comment type="caution">
    <text evidence="2">The sequence shown here is derived from an EMBL/GenBank/DDBJ whole genome shotgun (WGS) entry which is preliminary data.</text>
</comment>
<dbReference type="GO" id="GO:0005737">
    <property type="term" value="C:cytoplasm"/>
    <property type="evidence" value="ECO:0007669"/>
    <property type="project" value="TreeGrafter"/>
</dbReference>
<keyword evidence="3" id="KW-1185">Reference proteome</keyword>
<evidence type="ECO:0000259" key="1">
    <source>
        <dbReference type="Pfam" id="PF01370"/>
    </source>
</evidence>
<protein>
    <submittedName>
        <fullName evidence="2">Nad dependent epimerase dehydratase family protein</fullName>
    </submittedName>
</protein>
<proteinExistence type="predicted"/>
<dbReference type="Pfam" id="PF01370">
    <property type="entry name" value="Epimerase"/>
    <property type="match status" value="1"/>
</dbReference>
<gene>
    <name evidence="2" type="ORF">NKR23_g6642</name>
</gene>
<sequence length="355" mass="38818">MAALKVLVTGASGFIGGSVLAQLLSSTDFKIRNVSITTIARRQNEVDVLKRAGVDALLFNGLDDTAQLRQIASQFDIVLHCATGQHAASAEALILGLGDSMMRSGRQAHYIHTTGTSNLADSIISRPDASIRDFSDAEDMVYEEEVRRDAEQLYAQRRTDLVVIATAEKTRVRPYLMMPPTIYGRGLGLLKTQSIQLPFTIRHAIEAGHPEYIGDGSGTVGYVHIADLAALYELLLSKILAGVEIPNGRGGYYFSNTGDYTWKSVNEKIGEIGVRLGALESAVPASVTLDEAVKRWGVKEGDRLQLEINYAGRSKTTPKHPYLLGWQPRKTAKDWDEELEETWKAVLAETSGGQI</sequence>
<dbReference type="PANTHER" id="PTHR48079">
    <property type="entry name" value="PROTEIN YEEZ"/>
    <property type="match status" value="1"/>
</dbReference>
<dbReference type="InterPro" id="IPR051783">
    <property type="entry name" value="NAD(P)-dependent_oxidoreduct"/>
</dbReference>
<dbReference type="PANTHER" id="PTHR48079:SF6">
    <property type="entry name" value="NAD(P)-BINDING DOMAIN-CONTAINING PROTEIN-RELATED"/>
    <property type="match status" value="1"/>
</dbReference>
<dbReference type="Gene3D" id="3.40.50.720">
    <property type="entry name" value="NAD(P)-binding Rossmann-like Domain"/>
    <property type="match status" value="1"/>
</dbReference>
<dbReference type="InterPro" id="IPR001509">
    <property type="entry name" value="Epimerase_deHydtase"/>
</dbReference>
<dbReference type="AlphaFoldDB" id="A0AA38VNX0"/>
<dbReference type="EMBL" id="JANBVO010000019">
    <property type="protein sequence ID" value="KAJ9143307.1"/>
    <property type="molecule type" value="Genomic_DNA"/>
</dbReference>
<dbReference type="Proteomes" id="UP001174694">
    <property type="component" value="Unassembled WGS sequence"/>
</dbReference>
<dbReference type="InterPro" id="IPR036291">
    <property type="entry name" value="NAD(P)-bd_dom_sf"/>
</dbReference>
<name>A0AA38VNX0_9PEZI</name>
<dbReference type="GO" id="GO:0004029">
    <property type="term" value="F:aldehyde dehydrogenase (NAD+) activity"/>
    <property type="evidence" value="ECO:0007669"/>
    <property type="project" value="TreeGrafter"/>
</dbReference>
<reference evidence="2" key="1">
    <citation type="submission" date="2022-07" db="EMBL/GenBank/DDBJ databases">
        <title>Fungi with potential for degradation of polypropylene.</title>
        <authorList>
            <person name="Gostincar C."/>
        </authorList>
    </citation>
    <scope>NUCLEOTIDE SEQUENCE</scope>
    <source>
        <strain evidence="2">EXF-13308</strain>
    </source>
</reference>
<organism evidence="2 3">
    <name type="scientific">Pleurostoma richardsiae</name>
    <dbReference type="NCBI Taxonomy" id="41990"/>
    <lineage>
        <taxon>Eukaryota</taxon>
        <taxon>Fungi</taxon>
        <taxon>Dikarya</taxon>
        <taxon>Ascomycota</taxon>
        <taxon>Pezizomycotina</taxon>
        <taxon>Sordariomycetes</taxon>
        <taxon>Sordariomycetidae</taxon>
        <taxon>Calosphaeriales</taxon>
        <taxon>Pleurostomataceae</taxon>
        <taxon>Pleurostoma</taxon>
    </lineage>
</organism>
<evidence type="ECO:0000313" key="2">
    <source>
        <dbReference type="EMBL" id="KAJ9143307.1"/>
    </source>
</evidence>
<feature type="domain" description="NAD-dependent epimerase/dehydratase" evidence="1">
    <location>
        <begin position="6"/>
        <end position="239"/>
    </location>
</feature>